<reference evidence="2" key="1">
    <citation type="journal article" date="2020" name="Mol. Plant Microbe">
        <title>Rhizobial microsymbionts of the narrowly endemic Oxytropis species growing in Kamchatka are characterized by significant genetic diversity and possess a set of genes that are associated with T3SS and T6SS secretion systems and can affect the development of symbiosis.</title>
        <authorList>
            <person name="Safronova V."/>
            <person name="Guro P."/>
            <person name="Sazanova A."/>
            <person name="Kuznetsova I."/>
            <person name="Belimov A."/>
            <person name="Yakubov V."/>
            <person name="Chirak E."/>
            <person name="Afonin A."/>
            <person name="Gogolev Y."/>
            <person name="Andronov E."/>
            <person name="Tikhonovich I."/>
        </authorList>
    </citation>
    <scope>NUCLEOTIDE SEQUENCE [LARGE SCALE GENOMIC DNA]</scope>
    <source>
        <strain evidence="2">581</strain>
    </source>
</reference>
<organism evidence="1 2">
    <name type="scientific">Tardiphaga robiniae</name>
    <dbReference type="NCBI Taxonomy" id="943830"/>
    <lineage>
        <taxon>Bacteria</taxon>
        <taxon>Pseudomonadati</taxon>
        <taxon>Pseudomonadota</taxon>
        <taxon>Alphaproteobacteria</taxon>
        <taxon>Hyphomicrobiales</taxon>
        <taxon>Nitrobacteraceae</taxon>
        <taxon>Tardiphaga</taxon>
    </lineage>
</organism>
<evidence type="ECO:0000313" key="2">
    <source>
        <dbReference type="Proteomes" id="UP000515291"/>
    </source>
</evidence>
<protein>
    <submittedName>
        <fullName evidence="1">Uncharacterized protein</fullName>
    </submittedName>
</protein>
<proteinExistence type="predicted"/>
<accession>A0A7G6TUG6</accession>
<name>A0A7G6TUG6_9BRAD</name>
<evidence type="ECO:0000313" key="1">
    <source>
        <dbReference type="EMBL" id="QND70398.1"/>
    </source>
</evidence>
<sequence>MDEFDRKGRRRMFAEYDRLAAASGVIMSSGVRSELMLYASPAIIGFVRSITTGSKSTACSRRWLRLWLLLRHLPIASAAWSRLSDRGVEKLKRSD</sequence>
<dbReference type="EMBL" id="CP050292">
    <property type="protein sequence ID" value="QND70398.1"/>
    <property type="molecule type" value="Genomic_DNA"/>
</dbReference>
<dbReference type="RefSeq" id="WP_184515111.1">
    <property type="nucleotide sequence ID" value="NZ_CP050292.1"/>
</dbReference>
<dbReference type="Proteomes" id="UP000515291">
    <property type="component" value="Chromosome"/>
</dbReference>
<gene>
    <name evidence="1" type="ORF">HB776_03425</name>
</gene>
<dbReference type="AlphaFoldDB" id="A0A7G6TUG6"/>
<dbReference type="KEGG" id="trb:HB776_03425"/>